<evidence type="ECO:0000313" key="2">
    <source>
        <dbReference type="Proteomes" id="UP000053144"/>
    </source>
</evidence>
<accession>A0A0L9TZJ6</accession>
<sequence length="208" mass="23461">MAQERLSFYRGVVDVEAATPLQQRRLRARFGLLSTVGAGEDEPFHYQLGRKVFVDLTERKFEQNCSGKRIEKWTMSYNVDRSNCRFTLTISDEDAGAKVLLLQLLSVIPAGSREFSEYKFDLDVQTVTESDALANPISIIDGRGPQTINIEYGKQIHGGSVTHTSVFIVNIQASLTRGLRKRTETRIQEKKKTNPKDCHVIDTSLPLL</sequence>
<evidence type="ECO:0000313" key="1">
    <source>
        <dbReference type="EMBL" id="KOM36003.1"/>
    </source>
</evidence>
<protein>
    <submittedName>
        <fullName evidence="1">Uncharacterized protein</fullName>
    </submittedName>
</protein>
<proteinExistence type="predicted"/>
<dbReference type="AlphaFoldDB" id="A0A0L9TZJ6"/>
<organism evidence="1 2">
    <name type="scientific">Phaseolus angularis</name>
    <name type="common">Azuki bean</name>
    <name type="synonym">Vigna angularis</name>
    <dbReference type="NCBI Taxonomy" id="3914"/>
    <lineage>
        <taxon>Eukaryota</taxon>
        <taxon>Viridiplantae</taxon>
        <taxon>Streptophyta</taxon>
        <taxon>Embryophyta</taxon>
        <taxon>Tracheophyta</taxon>
        <taxon>Spermatophyta</taxon>
        <taxon>Magnoliopsida</taxon>
        <taxon>eudicotyledons</taxon>
        <taxon>Gunneridae</taxon>
        <taxon>Pentapetalae</taxon>
        <taxon>rosids</taxon>
        <taxon>fabids</taxon>
        <taxon>Fabales</taxon>
        <taxon>Fabaceae</taxon>
        <taxon>Papilionoideae</taxon>
        <taxon>50 kb inversion clade</taxon>
        <taxon>NPAAA clade</taxon>
        <taxon>indigoferoid/millettioid clade</taxon>
        <taxon>Phaseoleae</taxon>
        <taxon>Vigna</taxon>
    </lineage>
</organism>
<reference evidence="2" key="1">
    <citation type="journal article" date="2015" name="Proc. Natl. Acad. Sci. U.S.A.">
        <title>Genome sequencing of adzuki bean (Vigna angularis) provides insight into high starch and low fat accumulation and domestication.</title>
        <authorList>
            <person name="Yang K."/>
            <person name="Tian Z."/>
            <person name="Chen C."/>
            <person name="Luo L."/>
            <person name="Zhao B."/>
            <person name="Wang Z."/>
            <person name="Yu L."/>
            <person name="Li Y."/>
            <person name="Sun Y."/>
            <person name="Li W."/>
            <person name="Chen Y."/>
            <person name="Li Y."/>
            <person name="Zhang Y."/>
            <person name="Ai D."/>
            <person name="Zhao J."/>
            <person name="Shang C."/>
            <person name="Ma Y."/>
            <person name="Wu B."/>
            <person name="Wang M."/>
            <person name="Gao L."/>
            <person name="Sun D."/>
            <person name="Zhang P."/>
            <person name="Guo F."/>
            <person name="Wang W."/>
            <person name="Li Y."/>
            <person name="Wang J."/>
            <person name="Varshney R.K."/>
            <person name="Wang J."/>
            <person name="Ling H.Q."/>
            <person name="Wan P."/>
        </authorList>
    </citation>
    <scope>NUCLEOTIDE SEQUENCE</scope>
    <source>
        <strain evidence="2">cv. Jingnong 6</strain>
    </source>
</reference>
<dbReference type="Gramene" id="KOM36003">
    <property type="protein sequence ID" value="KOM36003"/>
    <property type="gene ID" value="LR48_Vigan02g215300"/>
</dbReference>
<dbReference type="EMBL" id="CM003372">
    <property type="protein sequence ID" value="KOM36003.1"/>
    <property type="molecule type" value="Genomic_DNA"/>
</dbReference>
<name>A0A0L9TZJ6_PHAAN</name>
<gene>
    <name evidence="1" type="ORF">LR48_Vigan02g215300</name>
</gene>
<dbReference type="Proteomes" id="UP000053144">
    <property type="component" value="Chromosome 2"/>
</dbReference>